<dbReference type="AlphaFoldDB" id="A0A285JGS6"/>
<evidence type="ECO:0000313" key="1">
    <source>
        <dbReference type="EMBL" id="SNY58586.1"/>
    </source>
</evidence>
<keyword evidence="2" id="KW-1185">Reference proteome</keyword>
<gene>
    <name evidence="1" type="ORF">SAMN06297280_3441</name>
</gene>
<sequence length="68" mass="7422">MRMEIKVINMAGNSSDDAIAQATASLIARGFNQSQISKNRLTEVHYDAYSAGGSEEHHNDVMLIIATK</sequence>
<accession>A0A285JGS6</accession>
<reference evidence="2" key="1">
    <citation type="submission" date="2017-09" db="EMBL/GenBank/DDBJ databases">
        <authorList>
            <person name="Varghese N."/>
            <person name="Submissions S."/>
        </authorList>
    </citation>
    <scope>NUCLEOTIDE SEQUENCE [LARGE SCALE GENOMIC DNA]</scope>
    <source>
        <strain evidence="2">CGMCC 1.12461</strain>
    </source>
</reference>
<name>A0A285JGS6_9GAMM</name>
<evidence type="ECO:0000313" key="2">
    <source>
        <dbReference type="Proteomes" id="UP000219353"/>
    </source>
</evidence>
<dbReference type="EMBL" id="OBEB01000008">
    <property type="protein sequence ID" value="SNY58586.1"/>
    <property type="molecule type" value="Genomic_DNA"/>
</dbReference>
<protein>
    <submittedName>
        <fullName evidence="1">Uncharacterized protein</fullName>
    </submittedName>
</protein>
<dbReference type="Proteomes" id="UP000219353">
    <property type="component" value="Unassembled WGS sequence"/>
</dbReference>
<proteinExistence type="predicted"/>
<organism evidence="1 2">
    <name type="scientific">Arsukibacterium tuosuense</name>
    <dbReference type="NCBI Taxonomy" id="1323745"/>
    <lineage>
        <taxon>Bacteria</taxon>
        <taxon>Pseudomonadati</taxon>
        <taxon>Pseudomonadota</taxon>
        <taxon>Gammaproteobacteria</taxon>
        <taxon>Chromatiales</taxon>
        <taxon>Chromatiaceae</taxon>
        <taxon>Arsukibacterium</taxon>
    </lineage>
</organism>
<dbReference type="RefSeq" id="WP_141397759.1">
    <property type="nucleotide sequence ID" value="NZ_OBEB01000008.1"/>
</dbReference>